<gene>
    <name evidence="1" type="ORF">BC751_2316</name>
</gene>
<dbReference type="Proteomes" id="UP000292209">
    <property type="component" value="Unassembled WGS sequence"/>
</dbReference>
<sequence>MKINAAGFENAAAFNFMSKKQTKDFIFFK</sequence>
<dbReference type="AlphaFoldDB" id="A0A4Q7P9A2"/>
<organism evidence="1 2">
    <name type="scientific">Cecembia calidifontis</name>
    <dbReference type="NCBI Taxonomy" id="1187080"/>
    <lineage>
        <taxon>Bacteria</taxon>
        <taxon>Pseudomonadati</taxon>
        <taxon>Bacteroidota</taxon>
        <taxon>Cytophagia</taxon>
        <taxon>Cytophagales</taxon>
        <taxon>Cyclobacteriaceae</taxon>
        <taxon>Cecembia</taxon>
    </lineage>
</organism>
<keyword evidence="2" id="KW-1185">Reference proteome</keyword>
<dbReference type="EMBL" id="SGXG01000001">
    <property type="protein sequence ID" value="RZS96731.1"/>
    <property type="molecule type" value="Genomic_DNA"/>
</dbReference>
<accession>A0A4Q7P9A2</accession>
<comment type="caution">
    <text evidence="1">The sequence shown here is derived from an EMBL/GenBank/DDBJ whole genome shotgun (WGS) entry which is preliminary data.</text>
</comment>
<name>A0A4Q7P9A2_9BACT</name>
<evidence type="ECO:0000313" key="2">
    <source>
        <dbReference type="Proteomes" id="UP000292209"/>
    </source>
</evidence>
<proteinExistence type="predicted"/>
<reference evidence="1 2" key="1">
    <citation type="submission" date="2019-02" db="EMBL/GenBank/DDBJ databases">
        <title>Genomic Encyclopedia of Archaeal and Bacterial Type Strains, Phase II (KMG-II): from individual species to whole genera.</title>
        <authorList>
            <person name="Goeker M."/>
        </authorList>
    </citation>
    <scope>NUCLEOTIDE SEQUENCE [LARGE SCALE GENOMIC DNA]</scope>
    <source>
        <strain evidence="1 2">DSM 21411</strain>
    </source>
</reference>
<protein>
    <submittedName>
        <fullName evidence="1">Uncharacterized protein</fullName>
    </submittedName>
</protein>
<evidence type="ECO:0000313" key="1">
    <source>
        <dbReference type="EMBL" id="RZS96731.1"/>
    </source>
</evidence>